<dbReference type="OrthoDB" id="9895378at2759"/>
<feature type="region of interest" description="Disordered" evidence="1">
    <location>
        <begin position="48"/>
        <end position="112"/>
    </location>
</feature>
<feature type="compositionally biased region" description="Basic and acidic residues" evidence="1">
    <location>
        <begin position="62"/>
        <end position="76"/>
    </location>
</feature>
<organism evidence="3 4">
    <name type="scientific">Hippocampus comes</name>
    <name type="common">Tiger tail seahorse</name>
    <dbReference type="NCBI Taxonomy" id="109280"/>
    <lineage>
        <taxon>Eukaryota</taxon>
        <taxon>Metazoa</taxon>
        <taxon>Chordata</taxon>
        <taxon>Craniata</taxon>
        <taxon>Vertebrata</taxon>
        <taxon>Euteleostomi</taxon>
        <taxon>Actinopterygii</taxon>
        <taxon>Neopterygii</taxon>
        <taxon>Teleostei</taxon>
        <taxon>Neoteleostei</taxon>
        <taxon>Acanthomorphata</taxon>
        <taxon>Syngnathiaria</taxon>
        <taxon>Syngnathiformes</taxon>
        <taxon>Syngnathoidei</taxon>
        <taxon>Syngnathidae</taxon>
        <taxon>Hippocampus</taxon>
    </lineage>
</organism>
<dbReference type="RefSeq" id="XP_019728254.1">
    <property type="nucleotide sequence ID" value="XM_019872695.1"/>
</dbReference>
<keyword evidence="2" id="KW-1133">Transmembrane helix</keyword>
<dbReference type="OMA" id="CAYFFTF"/>
<dbReference type="CTD" id="819"/>
<dbReference type="Ensembl" id="ENSHCOT00000025486.1">
    <property type="protein sequence ID" value="ENSHCOP00000008609.1"/>
    <property type="gene ID" value="ENSHCOG00000010880.1"/>
</dbReference>
<dbReference type="Pfam" id="PF14963">
    <property type="entry name" value="Get2_like"/>
    <property type="match status" value="1"/>
</dbReference>
<keyword evidence="4" id="KW-1185">Reference proteome</keyword>
<keyword evidence="2" id="KW-0812">Transmembrane</keyword>
<feature type="region of interest" description="Disordered" evidence="1">
    <location>
        <begin position="1"/>
        <end position="25"/>
    </location>
</feature>
<dbReference type="PANTHER" id="PTHR15026:SF0">
    <property type="entry name" value="GUIDED ENTRY OF TAIL-ANCHORED PROTEINS FACTOR CAMLG"/>
    <property type="match status" value="1"/>
</dbReference>
<evidence type="ECO:0000313" key="3">
    <source>
        <dbReference type="Ensembl" id="ENSHCOP00000008609.1"/>
    </source>
</evidence>
<keyword evidence="2" id="KW-0472">Membrane</keyword>
<dbReference type="GO" id="GO:0043529">
    <property type="term" value="C:GET complex"/>
    <property type="evidence" value="ECO:0007669"/>
    <property type="project" value="TreeGrafter"/>
</dbReference>
<dbReference type="Proteomes" id="UP000264820">
    <property type="component" value="Unplaced"/>
</dbReference>
<evidence type="ECO:0000313" key="4">
    <source>
        <dbReference type="Proteomes" id="UP000264820"/>
    </source>
</evidence>
<dbReference type="PANTHER" id="PTHR15026">
    <property type="entry name" value="CALCIUM-SIGNAL MODULATING CYCLOPHILIN LIGAND CAML"/>
    <property type="match status" value="1"/>
</dbReference>
<dbReference type="InterPro" id="IPR016719">
    <property type="entry name" value="CAMLG"/>
</dbReference>
<dbReference type="GeneID" id="109517502"/>
<dbReference type="STRING" id="109280.ENSHCOP00000008609"/>
<dbReference type="AlphaFoldDB" id="A0A3Q3DCN1"/>
<dbReference type="GO" id="GO:0071816">
    <property type="term" value="P:tail-anchored membrane protein insertion into ER membrane"/>
    <property type="evidence" value="ECO:0007669"/>
    <property type="project" value="TreeGrafter"/>
</dbReference>
<proteinExistence type="predicted"/>
<name>A0A3Q3DCN1_HIPCM</name>
<dbReference type="KEGG" id="hcq:109517502"/>
<protein>
    <submittedName>
        <fullName evidence="3">Calcium modulating ligand</fullName>
    </submittedName>
</protein>
<dbReference type="GeneTree" id="ENSGT00390000015996"/>
<feature type="transmembrane region" description="Helical" evidence="2">
    <location>
        <begin position="259"/>
        <end position="280"/>
    </location>
</feature>
<accession>A0A3Q3DCN1</accession>
<sequence>MEPAEGHAADDKTTTAGSALSAAQRRAEIRRRKLLMNSEDRMKRIVGYAKNEADINVGSPRRPSEPRFHLDLDRTDAWSSQPSPRPSPFLPESVNLSRGATPETRDSPLPDDAAMTADGHLRGIRQKPKAEKVAGDDPGGLQQYLSRFDDAMKLRGQLVNEKPAHDGEAEGEEFDPFAIFRLVCSVLLAVFVRVFVCKYLSIFAPFLTLELAFMGLSKYFPKMEKKAQTTVLTAALLLSGIPGEVINRFMDTYRRMGDVFADLCAYFFTFILSHQVLLLIGSEAGEPGAGASAAAAAAQ</sequence>
<reference evidence="3" key="2">
    <citation type="submission" date="2025-09" db="UniProtKB">
        <authorList>
            <consortium name="Ensembl"/>
        </authorList>
    </citation>
    <scope>IDENTIFICATION</scope>
</reference>
<feature type="compositionally biased region" description="Basic and acidic residues" evidence="1">
    <location>
        <begin position="1"/>
        <end position="13"/>
    </location>
</feature>
<evidence type="ECO:0000256" key="1">
    <source>
        <dbReference type="SAM" id="MobiDB-lite"/>
    </source>
</evidence>
<reference evidence="3" key="1">
    <citation type="submission" date="2025-08" db="UniProtKB">
        <authorList>
            <consortium name="Ensembl"/>
        </authorList>
    </citation>
    <scope>IDENTIFICATION</scope>
</reference>
<evidence type="ECO:0000256" key="2">
    <source>
        <dbReference type="SAM" id="Phobius"/>
    </source>
</evidence>